<dbReference type="GeneID" id="39988396"/>
<evidence type="ECO:0000256" key="10">
    <source>
        <dbReference type="RuleBase" id="RU366018"/>
    </source>
</evidence>
<dbReference type="OrthoDB" id="26387at2759"/>
<dbReference type="SMART" id="SM00396">
    <property type="entry name" value="ZnF_UBR1"/>
    <property type="match status" value="1"/>
</dbReference>
<proteinExistence type="inferred from homology"/>
<dbReference type="PANTHER" id="PTHR21497">
    <property type="entry name" value="UBIQUITIN LIGASE E3 ALPHA-RELATED"/>
    <property type="match status" value="1"/>
</dbReference>
<evidence type="ECO:0000256" key="11">
    <source>
        <dbReference type="SAM" id="Coils"/>
    </source>
</evidence>
<dbReference type="Pfam" id="PF02207">
    <property type="entry name" value="zf-UBR"/>
    <property type="match status" value="1"/>
</dbReference>
<dbReference type="GO" id="GO:0061630">
    <property type="term" value="F:ubiquitin protein ligase activity"/>
    <property type="evidence" value="ECO:0007669"/>
    <property type="project" value="UniProtKB-UniRule"/>
</dbReference>
<feature type="coiled-coil region" evidence="11">
    <location>
        <begin position="712"/>
        <end position="748"/>
    </location>
</feature>
<comment type="function">
    <text evidence="10">Ubiquitin ligase protein which is a component of the N-end rule pathway. Recognizes and binds to proteins bearing specific N-terminal residues that are destabilizing according to the N-end rule, leading to their ubiquitination and subsequent degradation.</text>
</comment>
<dbReference type="Pfam" id="PF18995">
    <property type="entry name" value="PRT6_C"/>
    <property type="match status" value="1"/>
</dbReference>
<feature type="domain" description="UBR-type" evidence="13">
    <location>
        <begin position="177"/>
        <end position="248"/>
    </location>
</feature>
<dbReference type="GO" id="GO:0008270">
    <property type="term" value="F:zinc ion binding"/>
    <property type="evidence" value="ECO:0007669"/>
    <property type="project" value="UniProtKB-UniRule"/>
</dbReference>
<dbReference type="UniPathway" id="UPA00143"/>
<dbReference type="PROSITE" id="PS51157">
    <property type="entry name" value="ZF_UBR"/>
    <property type="match status" value="1"/>
</dbReference>
<feature type="region of interest" description="Disordered" evidence="12">
    <location>
        <begin position="981"/>
        <end position="1024"/>
    </location>
</feature>
<sequence length="1901" mass="217399">MSLEGNLRPMNPEGWTTRQLISYAELHNLRVPEAGTVISREQRSELLQSVQSDLFSFYDKYSDKEEVGEASGSLRRNDFSLPSKNFNPLAHCDYAEWFRASPEEILKRRAHPSMARWLREHPEILHNIITAGLNELKEKPLRGFYDAGRLPSLEWWLRFTLGSEGEQILEESENTSRVCGKKLSRLEAIVTCLECRVDEQCVLCADCFQNSPCRNHKHVVTHGSGGGICDCGDPGAWNPESFCTKHRGFQKNDDPTASMKPVEKRWLEVETSGLLLYQITIMQKFMQEVYALNSNDDDNKWALSWIDRLLRRTVSDTLFLATKAESTRRMLCIALMQKTCMSSLIKNKRKKRLENSEETETHVFFSCLEEMFLNDIEIEKTRIIIWEESLLLLVDSCISDPLLRVPFAELLLKYGERLSLQINRHVASLSVQVLTAKDVVDALLQRLPHPYWESVLGQETILHRQLSVMLYVCCHIKNDTALRYDFNQMTVRCANHFREVITASENTKALVVSRLLFRAWYKLLTMIGSTSTVQKCDPESVSSERYAVVRDYAMVLDLELHDVLYPIGKMVHSICSALQTGNEPIPQWLNETLLSLPPKWAKVPDPAAYYSSHREVLNALTLKNASTLLYDINNMNERFKASREYMRGILLESMNATNSILTEKRSAFLPKVFVLNGVDDENRLSYYNPQDSLATNPASFTIPHMRFLGVLIKIWERVLQEKQEQQQQQQQEKKKNQKEKQLDLLSGNRVDEYFYSLVSEVFEATQSSAEYWIDECLMPIVLLGQVEQGLWNGPLYGMDERCACYMNFSSLYVETDIYMLQILLLLVPTEKYAIQLLQRHIGNVENSSDLWYSSFLRLILTIATTQNNPAIVEESDLRQALREKMLYTMVTTPEYTFRMLLRSIHGFSYALPGVDCDAMHCSILKEIAVQEHRQSGQVFRVKDAATWRANVNLYHPLIRDQHLYDMHDLFSRLVRRERMMQERERRMEETSQEPVVSFPPPNPKWIENDREQQQQQQQQQQQRTLDLGPEFRHKICLLLQTTAVLSVAIHTIHLYLFFEVKRDSGKSSGHITVNVLIHAITVLYLSMKACKEISSMTSTADSAGMIDWDAVSLFQQQFMPPSGYKYEDLKQLYPVKEIMSAITLKEKLNIPVSVHKSVKNTTTIDALQTLRTYIKEGKSDFNSLVLMLEFILTGVGALSPSSIEAKASLEKTQNEEENQRRQRLKEKQAALLRRVRASDTKSFEEVQNVLEREVKSDKKSNQSSLDGITTTTTTTMMTTKKNHNNNNDDDVDGDDNNRETSSVVARLLFRLAGVECCICRDTTDHPLLLFAHTSSSDTLYRLGFHTGESNEKDVRKIHGNLHLCGHAAHKNCVAKTFGRLARFWELSRNSLLSTNLCPSEFNCPICVMICTTLCPLPALKLHVKQPVSLLSATPSSSLFDAVRSETLDTIMGHTPTAGVLAAMRKVIARASVGLPTSYTKEEVPLMDPTKLQKENPTVWEISETLRCIRYQMYVDLEWVKAGGVLQYNELLTLLSLLISFDIKLLESNAQLLHQEFKKDSDVFFTFLLKVLLNPKEAVTSLVQHTKMLIISCFSGYFNGPESFKEYDSCILTHTQSAEGNNEYNELLIALWRELGCLTLLKVLLVDGTPMQLLHIKEEKITLKPLEADEITTLSGRQRAVLLMLCYLLEDKQQLLYSLEVEDPGTALASLLQSVVDCEKKACKNILNPRKGEIIRSKMISLPYDGPVAWRQCILHHLFHLENTVGEMILKMSSVERCSVCGDTESRRVMCCFCGQRLCARPSFGPPELYAHTLKCGNGVGVYFKGGENAFLVLLAVPGRYLSYPGLYIDEYGQGDLRMFRNHLVTIGDEAAKTWISLWMRSRWGVESFVVRRLVRTHLDRM</sequence>
<evidence type="ECO:0000256" key="9">
    <source>
        <dbReference type="PROSITE-ProRule" id="PRU00508"/>
    </source>
</evidence>
<feature type="compositionally biased region" description="Low complexity" evidence="12">
    <location>
        <begin position="1266"/>
        <end position="1279"/>
    </location>
</feature>
<keyword evidence="4 10" id="KW-0479">Metal-binding</keyword>
<evidence type="ECO:0000256" key="1">
    <source>
        <dbReference type="ARBA" id="ARBA00000900"/>
    </source>
</evidence>
<dbReference type="Proteomes" id="UP000192257">
    <property type="component" value="Unassembled WGS sequence"/>
</dbReference>
<organism evidence="14 15">
    <name type="scientific">Trypanosoma theileri</name>
    <dbReference type="NCBI Taxonomy" id="67003"/>
    <lineage>
        <taxon>Eukaryota</taxon>
        <taxon>Discoba</taxon>
        <taxon>Euglenozoa</taxon>
        <taxon>Kinetoplastea</taxon>
        <taxon>Metakinetoplastina</taxon>
        <taxon>Trypanosomatida</taxon>
        <taxon>Trypanosomatidae</taxon>
        <taxon>Trypanosoma</taxon>
    </lineage>
</organism>
<comment type="similarity">
    <text evidence="8 10">Belongs to the E3 ubiquitin-protein ligase UBR1-like family.</text>
</comment>
<dbReference type="Gene3D" id="2.10.110.30">
    <property type="match status" value="1"/>
</dbReference>
<comment type="caution">
    <text evidence="14">The sequence shown here is derived from an EMBL/GenBank/DDBJ whole genome shotgun (WGS) entry which is preliminary data.</text>
</comment>
<dbReference type="GO" id="GO:0005737">
    <property type="term" value="C:cytoplasm"/>
    <property type="evidence" value="ECO:0007669"/>
    <property type="project" value="TreeGrafter"/>
</dbReference>
<name>A0A1X0NP56_9TRYP</name>
<dbReference type="InterPro" id="IPR039164">
    <property type="entry name" value="UBR1-like"/>
</dbReference>
<comment type="pathway">
    <text evidence="2 10">Protein modification; protein ubiquitination.</text>
</comment>
<evidence type="ECO:0000256" key="12">
    <source>
        <dbReference type="SAM" id="MobiDB-lite"/>
    </source>
</evidence>
<keyword evidence="5 10" id="KW-0863">Zinc-finger</keyword>
<keyword evidence="11" id="KW-0175">Coiled coil</keyword>
<dbReference type="InterPro" id="IPR044046">
    <property type="entry name" value="E3_ligase_UBR-like_C"/>
</dbReference>
<feature type="region of interest" description="Disordered" evidence="12">
    <location>
        <begin position="1252"/>
        <end position="1297"/>
    </location>
</feature>
<evidence type="ECO:0000256" key="6">
    <source>
        <dbReference type="ARBA" id="ARBA00022786"/>
    </source>
</evidence>
<comment type="catalytic activity">
    <reaction evidence="1 10">
        <text>S-ubiquitinyl-[E2 ubiquitin-conjugating enzyme]-L-cysteine + [acceptor protein]-L-lysine = [E2 ubiquitin-conjugating enzyme]-L-cysteine + N(6)-ubiquitinyl-[acceptor protein]-L-lysine.</text>
        <dbReference type="EC" id="2.3.2.27"/>
    </reaction>
</comment>
<evidence type="ECO:0000256" key="5">
    <source>
        <dbReference type="ARBA" id="ARBA00022771"/>
    </source>
</evidence>
<dbReference type="GO" id="GO:0016874">
    <property type="term" value="F:ligase activity"/>
    <property type="evidence" value="ECO:0007669"/>
    <property type="project" value="UniProtKB-KW"/>
</dbReference>
<feature type="coiled-coil region" evidence="11">
    <location>
        <begin position="1202"/>
        <end position="1234"/>
    </location>
</feature>
<dbReference type="EMBL" id="NBCO01000031">
    <property type="protein sequence ID" value="ORC85949.1"/>
    <property type="molecule type" value="Genomic_DNA"/>
</dbReference>
<gene>
    <name evidence="14" type="ORF">TM35_000311350</name>
</gene>
<evidence type="ECO:0000256" key="2">
    <source>
        <dbReference type="ARBA" id="ARBA00004906"/>
    </source>
</evidence>
<keyword evidence="14" id="KW-0436">Ligase</keyword>
<keyword evidence="3 10" id="KW-0808">Transferase</keyword>
<evidence type="ECO:0000313" key="14">
    <source>
        <dbReference type="EMBL" id="ORC85949.1"/>
    </source>
</evidence>
<dbReference type="RefSeq" id="XP_028880015.1">
    <property type="nucleotide sequence ID" value="XM_029028616.1"/>
</dbReference>
<dbReference type="STRING" id="67003.A0A1X0NP56"/>
<keyword evidence="15" id="KW-1185">Reference proteome</keyword>
<evidence type="ECO:0000256" key="3">
    <source>
        <dbReference type="ARBA" id="ARBA00022679"/>
    </source>
</evidence>
<dbReference type="FunFam" id="2.10.110.30:FF:000002">
    <property type="entry name" value="Putative e3 ubiquitin-protein ligase ubr3"/>
    <property type="match status" value="1"/>
</dbReference>
<keyword evidence="7 10" id="KW-0862">Zinc</keyword>
<dbReference type="InterPro" id="IPR003126">
    <property type="entry name" value="Znf_UBR"/>
</dbReference>
<protein>
    <recommendedName>
        <fullName evidence="10">E3 ubiquitin-protein ligase</fullName>
        <ecNumber evidence="10">2.3.2.27</ecNumber>
    </recommendedName>
</protein>
<dbReference type="GO" id="GO:0016567">
    <property type="term" value="P:protein ubiquitination"/>
    <property type="evidence" value="ECO:0007669"/>
    <property type="project" value="UniProtKB-UniRule"/>
</dbReference>
<evidence type="ECO:0000313" key="15">
    <source>
        <dbReference type="Proteomes" id="UP000192257"/>
    </source>
</evidence>
<evidence type="ECO:0000256" key="8">
    <source>
        <dbReference type="ARBA" id="ARBA00046341"/>
    </source>
</evidence>
<evidence type="ECO:0000256" key="4">
    <source>
        <dbReference type="ARBA" id="ARBA00022723"/>
    </source>
</evidence>
<dbReference type="CDD" id="cd19672">
    <property type="entry name" value="UBR-box_UBR1_like"/>
    <property type="match status" value="1"/>
</dbReference>
<evidence type="ECO:0000259" key="13">
    <source>
        <dbReference type="PROSITE" id="PS51157"/>
    </source>
</evidence>
<keyword evidence="6 10" id="KW-0833">Ubl conjugation pathway</keyword>
<dbReference type="EC" id="2.3.2.27" evidence="10"/>
<feature type="compositionally biased region" description="Low complexity" evidence="12">
    <location>
        <begin position="1013"/>
        <end position="1022"/>
    </location>
</feature>
<dbReference type="GO" id="GO:0071596">
    <property type="term" value="P:ubiquitin-dependent protein catabolic process via the N-end rule pathway"/>
    <property type="evidence" value="ECO:0007669"/>
    <property type="project" value="UniProtKB-UniRule"/>
</dbReference>
<dbReference type="GO" id="GO:0000151">
    <property type="term" value="C:ubiquitin ligase complex"/>
    <property type="evidence" value="ECO:0007669"/>
    <property type="project" value="TreeGrafter"/>
</dbReference>
<accession>A0A1X0NP56</accession>
<evidence type="ECO:0000256" key="7">
    <source>
        <dbReference type="ARBA" id="ARBA00022833"/>
    </source>
</evidence>
<reference evidence="14 15" key="1">
    <citation type="submission" date="2017-03" db="EMBL/GenBank/DDBJ databases">
        <title>An alternative strategy for trypanosome survival in the mammalian bloodstream revealed through genome and transcriptome analysis of the ubiquitous bovine parasite Trypanosoma (Megatrypanum) theileri.</title>
        <authorList>
            <person name="Kelly S."/>
            <person name="Ivens A."/>
            <person name="Mott A."/>
            <person name="O'Neill E."/>
            <person name="Emms D."/>
            <person name="Macleod O."/>
            <person name="Voorheis P."/>
            <person name="Matthews J."/>
            <person name="Matthews K."/>
            <person name="Carrington M."/>
        </authorList>
    </citation>
    <scope>NUCLEOTIDE SEQUENCE [LARGE SCALE GENOMIC DNA]</scope>
    <source>
        <strain evidence="14">Edinburgh</strain>
    </source>
</reference>
<dbReference type="VEuPathDB" id="TriTrypDB:TM35_000311350"/>
<feature type="zinc finger region" description="UBR-type" evidence="9">
    <location>
        <begin position="177"/>
        <end position="248"/>
    </location>
</feature>
<dbReference type="PANTHER" id="PTHR21497:SF24">
    <property type="entry name" value="E3 UBIQUITIN-PROTEIN LIGASE UBR1"/>
    <property type="match status" value="1"/>
</dbReference>